<dbReference type="Pfam" id="PF25796">
    <property type="entry name" value="BREX_BrxC_4th"/>
    <property type="match status" value="1"/>
</dbReference>
<dbReference type="InterPro" id="IPR058036">
    <property type="entry name" value="BREX_BrxC_4th"/>
</dbReference>
<feature type="domain" description="Probable ATP-binding protein BrxC winged helix-turn-helix" evidence="2">
    <location>
        <begin position="734"/>
        <end position="853"/>
    </location>
</feature>
<feature type="domain" description="Probable ATP-binding protein BrxC alpha-helical" evidence="3">
    <location>
        <begin position="860"/>
        <end position="981"/>
    </location>
</feature>
<protein>
    <recommendedName>
        <fullName evidence="7">BREX system P-loop protein BrxC</fullName>
    </recommendedName>
</protein>
<dbReference type="AlphaFoldDB" id="A0A1G8WIG0"/>
<dbReference type="Pfam" id="PF25791">
    <property type="entry name" value="WHD_BREX_BrxC"/>
    <property type="match status" value="1"/>
</dbReference>
<gene>
    <name evidence="5" type="ORF">SAMN04490247_3197</name>
</gene>
<sequence>MEIKKMFQKKIDRPIRGVIKIGNEEENSFQELDEYVVTNELQKHLGKFFSSYKKGVKGHTDEVGVWISGFFGSGKSHFLKILSYLTKNNKVNGRRAIDFMEDKIHDPMILSDLKLAGNITNDVILFDIDAKSEANSKSDKNSIVRVMNNAFNEMQGFCGSIPWIADIERIMYKDGLYEDFKATFREISSNNWEEAREDFYYEEDSIIEALCRTTEMSEDSARNWFQRAEQEYSISIERFAKRVNEYIESKGDNHHVLFFIDEIGQYIGEDSQLMLNLQTIIHEFGLKCKGKAWVIVTSQEDYDSFMSVRGNDFSKIQGRFDTKLSLSSAYVDEVITKRLLLKNEYGTDTLDELYDKNNSIINNSLTFSDDTAEMKKYTNKQEFIDVYPFVPYQFTLLQKAISEIANHSNSSKHQSRGERSLLNAFQEAAINYSDKNEGSLIPFSAFYQPMEQFLESSTTRVIIQAYKNTRLEKYDVEILKLLFLIKYLKELPSTLENISTLMVEHINEDKIELKRKIEKSLIRLTRETLIQKNGDEYIFLTNDEQDVNREIKNMHVDTAEVIHKLGEEIFGGIYLDKKYRHSAKHHFSFNAKIDDRPIGMQSNSIGLKILTPYYEAEMELNSSELKSMSMRETNVIVKLPLDAPYLDEMEEILKIQSYLKLKSGISVPQAIEDIKTRKSREVSTRKSRVNIYLREAITQAEIYANSQKLDIKEKSPDERINEAFRALVNSLYNKLHYIEEFVDSTKQLHDLLHESEQLTDENNHLAVKEVDMYINRLSTRNHPVTIKTVTSHFSKQPYGWNEIDTTSLLIKLFKDQEIKLLLNSTYLHSSDKDIINYLTKRDFVDRVLVKKRERISPLLLKNVKDLSKELFDISSLPSDEDGLMKRFKELARDEKHRISNLLVYYKNRSYPGQEVLLDGIQLFEELLEIREASTFYHYIRNNRKELKDFAEKVKEVKGFFKNQQDKYDRALDRIDIYEQNRPYINDQEILTTITEIEKVVKHVHPYQNIQKLPELCQAFDERFIELLSEECEPIKTNINQDQLTVMEELEGLPGIRAELASQFREDFNNLKDRLDRVNNFFEAIAMQTESDRLKVRYIDKIQQEVNKKNAQNRQEVEEEHDSDNDREIVTPLKSNKTKTISKQDILRGTKKIENKNDIDKLLIEIREKLEEQLEEDTIITLV</sequence>
<dbReference type="InterPro" id="IPR058037">
    <property type="entry name" value="BREX_BrxC_helical"/>
</dbReference>
<evidence type="ECO:0000256" key="1">
    <source>
        <dbReference type="SAM" id="MobiDB-lite"/>
    </source>
</evidence>
<dbReference type="Proteomes" id="UP000199225">
    <property type="component" value="Unassembled WGS sequence"/>
</dbReference>
<proteinExistence type="predicted"/>
<accession>A0A1G8WIG0</accession>
<dbReference type="STRING" id="86666.SAMN04490247_3197"/>
<feature type="domain" description="Probable ATP-binding protein BrxC 4th six-stranded beta-sheet" evidence="4">
    <location>
        <begin position="554"/>
        <end position="727"/>
    </location>
</feature>
<evidence type="ECO:0000313" key="5">
    <source>
        <dbReference type="EMBL" id="SDJ77907.1"/>
    </source>
</evidence>
<dbReference type="OrthoDB" id="3201900at2"/>
<dbReference type="InterPro" id="IPR058038">
    <property type="entry name" value="BREX_BrxC_wHTH"/>
</dbReference>
<name>A0A1G8WIG0_9BACI</name>
<keyword evidence="6" id="KW-1185">Reference proteome</keyword>
<evidence type="ECO:0000259" key="4">
    <source>
        <dbReference type="Pfam" id="PF25796"/>
    </source>
</evidence>
<organism evidence="5 6">
    <name type="scientific">Salimicrobium halophilum</name>
    <dbReference type="NCBI Taxonomy" id="86666"/>
    <lineage>
        <taxon>Bacteria</taxon>
        <taxon>Bacillati</taxon>
        <taxon>Bacillota</taxon>
        <taxon>Bacilli</taxon>
        <taxon>Bacillales</taxon>
        <taxon>Bacillaceae</taxon>
        <taxon>Salimicrobium</taxon>
    </lineage>
</organism>
<dbReference type="InterPro" id="IPR047679">
    <property type="entry name" value="BREX_BrxC"/>
</dbReference>
<evidence type="ECO:0000313" key="6">
    <source>
        <dbReference type="Proteomes" id="UP000199225"/>
    </source>
</evidence>
<evidence type="ECO:0000259" key="3">
    <source>
        <dbReference type="Pfam" id="PF25792"/>
    </source>
</evidence>
<dbReference type="Pfam" id="PF25792">
    <property type="entry name" value="BREX_BrxC_helical"/>
    <property type="match status" value="1"/>
</dbReference>
<dbReference type="NCBIfam" id="NF033441">
    <property type="entry name" value="BREX_BrxC"/>
    <property type="match status" value="1"/>
</dbReference>
<reference evidence="6" key="1">
    <citation type="submission" date="2016-10" db="EMBL/GenBank/DDBJ databases">
        <authorList>
            <person name="Varghese N."/>
            <person name="Submissions S."/>
        </authorList>
    </citation>
    <scope>NUCLEOTIDE SEQUENCE [LARGE SCALE GENOMIC DNA]</scope>
    <source>
        <strain evidence="6">DSM 4771</strain>
    </source>
</reference>
<evidence type="ECO:0008006" key="7">
    <source>
        <dbReference type="Google" id="ProtNLM"/>
    </source>
</evidence>
<dbReference type="SUPFAM" id="SSF52540">
    <property type="entry name" value="P-loop containing nucleoside triphosphate hydrolases"/>
    <property type="match status" value="1"/>
</dbReference>
<dbReference type="InterPro" id="IPR027417">
    <property type="entry name" value="P-loop_NTPase"/>
</dbReference>
<dbReference type="EMBL" id="FNEV01000016">
    <property type="protein sequence ID" value="SDJ77907.1"/>
    <property type="molecule type" value="Genomic_DNA"/>
</dbReference>
<evidence type="ECO:0000259" key="2">
    <source>
        <dbReference type="Pfam" id="PF25791"/>
    </source>
</evidence>
<dbReference type="RefSeq" id="WP_093194832.1">
    <property type="nucleotide sequence ID" value="NZ_FNEV01000016.1"/>
</dbReference>
<feature type="region of interest" description="Disordered" evidence="1">
    <location>
        <begin position="1107"/>
        <end position="1127"/>
    </location>
</feature>